<gene>
    <name evidence="1" type="ORF">GCM10007028_05100</name>
</gene>
<comment type="caution">
    <text evidence="1">The sequence shown here is derived from an EMBL/GenBank/DDBJ whole genome shotgun (WGS) entry which is preliminary data.</text>
</comment>
<dbReference type="RefSeq" id="WP_308427685.1">
    <property type="nucleotide sequence ID" value="NZ_BMWZ01000001.1"/>
</dbReference>
<organism evidence="1 2">
    <name type="scientific">Algibacter mikhailovii</name>
    <dbReference type="NCBI Taxonomy" id="425498"/>
    <lineage>
        <taxon>Bacteria</taxon>
        <taxon>Pseudomonadati</taxon>
        <taxon>Bacteroidota</taxon>
        <taxon>Flavobacteriia</taxon>
        <taxon>Flavobacteriales</taxon>
        <taxon>Flavobacteriaceae</taxon>
        <taxon>Algibacter</taxon>
    </lineage>
</organism>
<protein>
    <recommendedName>
        <fullName evidence="3">GIY-YIG nuclease family protein</fullName>
    </recommendedName>
</protein>
<dbReference type="Gene3D" id="3.40.1440.10">
    <property type="entry name" value="GIY-YIG endonuclease"/>
    <property type="match status" value="1"/>
</dbReference>
<name>A0A918QU15_9FLAO</name>
<evidence type="ECO:0008006" key="3">
    <source>
        <dbReference type="Google" id="ProtNLM"/>
    </source>
</evidence>
<reference evidence="1" key="2">
    <citation type="submission" date="2020-09" db="EMBL/GenBank/DDBJ databases">
        <authorList>
            <person name="Sun Q."/>
            <person name="Kim S."/>
        </authorList>
    </citation>
    <scope>NUCLEOTIDE SEQUENCE</scope>
    <source>
        <strain evidence="1">KCTC 12710</strain>
    </source>
</reference>
<sequence length="51" mass="6189">MVYYEEFSDINVAISREKQLKAGNRKRKDDLINIMNPEWNDLSDGWLFYFD</sequence>
<proteinExistence type="predicted"/>
<dbReference type="AlphaFoldDB" id="A0A918QU15"/>
<dbReference type="Proteomes" id="UP000636004">
    <property type="component" value="Unassembled WGS sequence"/>
</dbReference>
<dbReference type="EMBL" id="BMWZ01000001">
    <property type="protein sequence ID" value="GGZ70870.1"/>
    <property type="molecule type" value="Genomic_DNA"/>
</dbReference>
<keyword evidence="2" id="KW-1185">Reference proteome</keyword>
<evidence type="ECO:0000313" key="2">
    <source>
        <dbReference type="Proteomes" id="UP000636004"/>
    </source>
</evidence>
<reference evidence="1" key="1">
    <citation type="journal article" date="2014" name="Int. J. Syst. Evol. Microbiol.">
        <title>Complete genome sequence of Corynebacterium casei LMG S-19264T (=DSM 44701T), isolated from a smear-ripened cheese.</title>
        <authorList>
            <consortium name="US DOE Joint Genome Institute (JGI-PGF)"/>
            <person name="Walter F."/>
            <person name="Albersmeier A."/>
            <person name="Kalinowski J."/>
            <person name="Ruckert C."/>
        </authorList>
    </citation>
    <scope>NUCLEOTIDE SEQUENCE</scope>
    <source>
        <strain evidence="1">KCTC 12710</strain>
    </source>
</reference>
<evidence type="ECO:0000313" key="1">
    <source>
        <dbReference type="EMBL" id="GGZ70870.1"/>
    </source>
</evidence>
<dbReference type="InterPro" id="IPR035901">
    <property type="entry name" value="GIY-YIG_endonuc_sf"/>
</dbReference>
<accession>A0A918QU15</accession>